<evidence type="ECO:0000256" key="2">
    <source>
        <dbReference type="SAM" id="MobiDB-lite"/>
    </source>
</evidence>
<dbReference type="AlphaFoldDB" id="A0AAP0CGL9"/>
<feature type="compositionally biased region" description="Basic and acidic residues" evidence="2">
    <location>
        <begin position="315"/>
        <end position="333"/>
    </location>
</feature>
<dbReference type="InterPro" id="IPR035979">
    <property type="entry name" value="RBD_domain_sf"/>
</dbReference>
<feature type="region of interest" description="Disordered" evidence="2">
    <location>
        <begin position="368"/>
        <end position="432"/>
    </location>
</feature>
<evidence type="ECO:0000259" key="3">
    <source>
        <dbReference type="PROSITE" id="PS50102"/>
    </source>
</evidence>
<proteinExistence type="predicted"/>
<sequence>MEREEAKNTEAGEWQKVGGKEKKRKKVIARGAKRFDPPSWTSFYSSNIPEEASTKDLREAFSGYGELMDVYIVARKNKEGTRYGKPNSQAPSTGKTEAKMEWKKCSADGSHKYESGGVSYADVVGIKINNKTIKVDPEVSKVGANWKFSSVIGKVGDLKSLHNAQNRLHAMGFQGQVKYLGGLRLLIKFSDPSGACMFLKSEESWKNWFSELELWRGQTTTYERITWLEISGLPPVLWGCEILDLIGSSFGKIVQGSTANPEDVNLARDWLAIVYEDCQKINEVITLDWNGRKIRCMVREVFDDWVPEISARDPVSPEKEDQVSTGDQEKDDMSLSPFSEKPEEQLPITGGRMREVNMETKNVSTNRDMHNKVTKKSNLKHGEQDKTMDDEAGLQHSGSIPPCFKGHMGQSTSNIKKKRQGGPGRAKPTPIPFSMEEMGLKFQSSSSGEGGNLRFRKQQFTKKFDQLSSVEAIADLSKLQSIGCKAVTVRNPLQVKGKNRMVFLRSWPVKRTPTFQKIWGQNCSKN</sequence>
<dbReference type="EMBL" id="JBCNJP010000024">
    <property type="protein sequence ID" value="KAK9056479.1"/>
    <property type="molecule type" value="Genomic_DNA"/>
</dbReference>
<reference evidence="4 5" key="1">
    <citation type="submission" date="2024-04" db="EMBL/GenBank/DDBJ databases">
        <title>The reference genome of an endangered Asteraceae, Deinandra increscens subsp. villosa, native to the Central Coast of California.</title>
        <authorList>
            <person name="Guilliams M."/>
            <person name="Hasenstab-Lehman K."/>
            <person name="Meyer R."/>
            <person name="Mcevoy S."/>
        </authorList>
    </citation>
    <scope>NUCLEOTIDE SEQUENCE [LARGE SCALE GENOMIC DNA]</scope>
    <source>
        <tissue evidence="4">Leaf</tissue>
    </source>
</reference>
<name>A0AAP0CGL9_9ASTR</name>
<dbReference type="InterPro" id="IPR012677">
    <property type="entry name" value="Nucleotide-bd_a/b_plait_sf"/>
</dbReference>
<organism evidence="4 5">
    <name type="scientific">Deinandra increscens subsp. villosa</name>
    <dbReference type="NCBI Taxonomy" id="3103831"/>
    <lineage>
        <taxon>Eukaryota</taxon>
        <taxon>Viridiplantae</taxon>
        <taxon>Streptophyta</taxon>
        <taxon>Embryophyta</taxon>
        <taxon>Tracheophyta</taxon>
        <taxon>Spermatophyta</taxon>
        <taxon>Magnoliopsida</taxon>
        <taxon>eudicotyledons</taxon>
        <taxon>Gunneridae</taxon>
        <taxon>Pentapetalae</taxon>
        <taxon>asterids</taxon>
        <taxon>campanulids</taxon>
        <taxon>Asterales</taxon>
        <taxon>Asteraceae</taxon>
        <taxon>Asteroideae</taxon>
        <taxon>Heliantheae alliance</taxon>
        <taxon>Madieae</taxon>
        <taxon>Madiinae</taxon>
        <taxon>Deinandra</taxon>
    </lineage>
</organism>
<feature type="region of interest" description="Disordered" evidence="2">
    <location>
        <begin position="1"/>
        <end position="30"/>
    </location>
</feature>
<evidence type="ECO:0000256" key="1">
    <source>
        <dbReference type="PROSITE-ProRule" id="PRU00176"/>
    </source>
</evidence>
<feature type="domain" description="RRM" evidence="3">
    <location>
        <begin position="41"/>
        <end position="140"/>
    </location>
</feature>
<feature type="compositionally biased region" description="Basic and acidic residues" evidence="2">
    <location>
        <begin position="1"/>
        <end position="10"/>
    </location>
</feature>
<keyword evidence="1" id="KW-0694">RNA-binding</keyword>
<dbReference type="PROSITE" id="PS50102">
    <property type="entry name" value="RRM"/>
    <property type="match status" value="1"/>
</dbReference>
<feature type="compositionally biased region" description="Basic residues" evidence="2">
    <location>
        <begin position="21"/>
        <end position="30"/>
    </location>
</feature>
<evidence type="ECO:0000313" key="5">
    <source>
        <dbReference type="Proteomes" id="UP001408789"/>
    </source>
</evidence>
<dbReference type="CDD" id="cd00590">
    <property type="entry name" value="RRM_SF"/>
    <property type="match status" value="1"/>
</dbReference>
<dbReference type="Gene3D" id="3.30.70.330">
    <property type="match status" value="1"/>
</dbReference>
<gene>
    <name evidence="4" type="ORF">SSX86_023840</name>
</gene>
<dbReference type="InterPro" id="IPR000504">
    <property type="entry name" value="RRM_dom"/>
</dbReference>
<dbReference type="Proteomes" id="UP001408789">
    <property type="component" value="Unassembled WGS sequence"/>
</dbReference>
<feature type="compositionally biased region" description="Basic and acidic residues" evidence="2">
    <location>
        <begin position="380"/>
        <end position="389"/>
    </location>
</feature>
<dbReference type="GO" id="GO:0003723">
    <property type="term" value="F:RNA binding"/>
    <property type="evidence" value="ECO:0007669"/>
    <property type="project" value="UniProtKB-UniRule"/>
</dbReference>
<keyword evidence="5" id="KW-1185">Reference proteome</keyword>
<evidence type="ECO:0000313" key="4">
    <source>
        <dbReference type="EMBL" id="KAK9056479.1"/>
    </source>
</evidence>
<comment type="caution">
    <text evidence="4">The sequence shown here is derived from an EMBL/GenBank/DDBJ whole genome shotgun (WGS) entry which is preliminary data.</text>
</comment>
<protein>
    <recommendedName>
        <fullName evidence="3">RRM domain-containing protein</fullName>
    </recommendedName>
</protein>
<feature type="region of interest" description="Disordered" evidence="2">
    <location>
        <begin position="311"/>
        <end position="350"/>
    </location>
</feature>
<dbReference type="SUPFAM" id="SSF54928">
    <property type="entry name" value="RNA-binding domain, RBD"/>
    <property type="match status" value="1"/>
</dbReference>
<accession>A0AAP0CGL9</accession>